<gene>
    <name evidence="4" type="ORF">PRVXH_000764</name>
</gene>
<dbReference type="InterPro" id="IPR027417">
    <property type="entry name" value="P-loop_NTPase"/>
</dbReference>
<dbReference type="Gene3D" id="3.40.50.300">
    <property type="entry name" value="P-loop containing nucleotide triphosphate hydrolases"/>
    <property type="match status" value="1"/>
</dbReference>
<sequence length="262" mass="28909">MMNNNEPVIKIRGLSKTFGLKTVLKGIDLDVYAGQIIGYIGPNGAGKSTTVKILLGVIDQYHGSIEVLGENIATNNGSYKYKVGYVPESGEIYDSLTAEEYLAFIGELYGMDTQHVEEKVLALMSIFGIEGSYHARISSFSKGMRQKLLIIASLMHNPDIIFFDEPLNGLDANSVIVFKEIMLSLAKEGKTIFYSSHIMEVVEKISNRIVLINNGEIIADGTFDQLKELSKKGSLEGVFNQLTGFDKHNEVAEQFVSVIKEV</sequence>
<dbReference type="CDD" id="cd03230">
    <property type="entry name" value="ABC_DR_subfamily_A"/>
    <property type="match status" value="1"/>
</dbReference>
<dbReference type="PANTHER" id="PTHR43613">
    <property type="entry name" value="ABC TRANSPORTER, ATP-BINDING PROTEIN"/>
    <property type="match status" value="1"/>
</dbReference>
<accession>A0AAU8HX51</accession>
<evidence type="ECO:0000259" key="3">
    <source>
        <dbReference type="PROSITE" id="PS50893"/>
    </source>
</evidence>
<dbReference type="SUPFAM" id="SSF52540">
    <property type="entry name" value="P-loop containing nucleoside triphosphate hydrolases"/>
    <property type="match status" value="1"/>
</dbReference>
<dbReference type="GO" id="GO:0016887">
    <property type="term" value="F:ATP hydrolysis activity"/>
    <property type="evidence" value="ECO:0007669"/>
    <property type="project" value="InterPro"/>
</dbReference>
<keyword evidence="2 4" id="KW-0067">ATP-binding</keyword>
<dbReference type="Pfam" id="PF00005">
    <property type="entry name" value="ABC_tran"/>
    <property type="match status" value="1"/>
</dbReference>
<evidence type="ECO:0000313" key="4">
    <source>
        <dbReference type="EMBL" id="XCI29993.1"/>
    </source>
</evidence>
<dbReference type="PROSITE" id="PS00211">
    <property type="entry name" value="ABC_TRANSPORTER_1"/>
    <property type="match status" value="1"/>
</dbReference>
<feature type="domain" description="ABC transporter" evidence="3">
    <location>
        <begin position="9"/>
        <end position="239"/>
    </location>
</feature>
<dbReference type="AlphaFoldDB" id="A0AAU8HX51"/>
<dbReference type="PROSITE" id="PS50893">
    <property type="entry name" value="ABC_TRANSPORTER_2"/>
    <property type="match status" value="1"/>
</dbReference>
<name>A0AAU8HX51_9FIRM</name>
<proteinExistence type="predicted"/>
<dbReference type="InterPro" id="IPR003593">
    <property type="entry name" value="AAA+_ATPase"/>
</dbReference>
<reference evidence="4" key="2">
    <citation type="submission" date="2024-06" db="EMBL/GenBank/DDBJ databases">
        <authorList>
            <person name="Petrova K.O."/>
            <person name="Toshchakov S.V."/>
            <person name="Boltjanskaja Y.V."/>
            <person name="Kevbrin V.V."/>
        </authorList>
    </citation>
    <scope>NUCLEOTIDE SEQUENCE</scope>
    <source>
        <strain evidence="4">Z-710</strain>
    </source>
</reference>
<protein>
    <submittedName>
        <fullName evidence="4">ABC transporter ATP-binding protein</fullName>
    </submittedName>
</protein>
<dbReference type="PANTHER" id="PTHR43613:SF1">
    <property type="entry name" value="ABC TRANSPORTER, ATP-BINDING PROTEIN"/>
    <property type="match status" value="1"/>
</dbReference>
<dbReference type="InterPro" id="IPR003439">
    <property type="entry name" value="ABC_transporter-like_ATP-bd"/>
</dbReference>
<evidence type="ECO:0000256" key="2">
    <source>
        <dbReference type="ARBA" id="ARBA00022840"/>
    </source>
</evidence>
<reference evidence="4" key="1">
    <citation type="journal article" date="2018" name="Antonie Van Leeuwenhoek">
        <title>Proteinivorax hydrogeniformans sp. nov., an anaerobic, haloalkaliphilic bacterium fermenting proteinaceous compounds with high hydrogen production.</title>
        <authorList>
            <person name="Boltyanskaya Y."/>
            <person name="Detkova E."/>
            <person name="Pimenov N."/>
            <person name="Kevbrin V."/>
        </authorList>
    </citation>
    <scope>NUCLEOTIDE SEQUENCE</scope>
    <source>
        <strain evidence="4">Z-710</strain>
    </source>
</reference>
<dbReference type="SMART" id="SM00382">
    <property type="entry name" value="AAA"/>
    <property type="match status" value="1"/>
</dbReference>
<organism evidence="4">
    <name type="scientific">Proteinivorax hydrogeniformans</name>
    <dbReference type="NCBI Taxonomy" id="1826727"/>
    <lineage>
        <taxon>Bacteria</taxon>
        <taxon>Bacillati</taxon>
        <taxon>Bacillota</taxon>
        <taxon>Clostridia</taxon>
        <taxon>Eubacteriales</taxon>
        <taxon>Proteinivoracaceae</taxon>
        <taxon>Proteinivorax</taxon>
    </lineage>
</organism>
<keyword evidence="1" id="KW-0547">Nucleotide-binding</keyword>
<evidence type="ECO:0000256" key="1">
    <source>
        <dbReference type="ARBA" id="ARBA00022741"/>
    </source>
</evidence>
<dbReference type="EMBL" id="CP159485">
    <property type="protein sequence ID" value="XCI29993.1"/>
    <property type="molecule type" value="Genomic_DNA"/>
</dbReference>
<dbReference type="InterPro" id="IPR017871">
    <property type="entry name" value="ABC_transporter-like_CS"/>
</dbReference>
<dbReference type="GO" id="GO:0005524">
    <property type="term" value="F:ATP binding"/>
    <property type="evidence" value="ECO:0007669"/>
    <property type="project" value="UniProtKB-KW"/>
</dbReference>